<name>A0A917WEJ7_9RHOB</name>
<dbReference type="EMBL" id="BMLF01000001">
    <property type="protein sequence ID" value="GGL98284.1"/>
    <property type="molecule type" value="Genomic_DNA"/>
</dbReference>
<feature type="domain" description="Flavodoxin-like" evidence="3">
    <location>
        <begin position="4"/>
        <end position="175"/>
    </location>
</feature>
<dbReference type="GO" id="GO:0016020">
    <property type="term" value="C:membrane"/>
    <property type="evidence" value="ECO:0007669"/>
    <property type="project" value="TreeGrafter"/>
</dbReference>
<evidence type="ECO:0000259" key="3">
    <source>
        <dbReference type="PROSITE" id="PS50902"/>
    </source>
</evidence>
<dbReference type="GO" id="GO:0003955">
    <property type="term" value="F:NAD(P)H dehydrogenase (quinone) activity"/>
    <property type="evidence" value="ECO:0007669"/>
    <property type="project" value="TreeGrafter"/>
</dbReference>
<dbReference type="AlphaFoldDB" id="A0A917WEJ7"/>
<evidence type="ECO:0000256" key="2">
    <source>
        <dbReference type="ARBA" id="ARBA00022643"/>
    </source>
</evidence>
<dbReference type="InterPro" id="IPR008254">
    <property type="entry name" value="Flavodoxin/NO_synth"/>
</dbReference>
<proteinExistence type="predicted"/>
<dbReference type="RefSeq" id="WP_028288051.1">
    <property type="nucleotide sequence ID" value="NZ_BMLF01000001.1"/>
</dbReference>
<accession>A0A917WEJ7</accession>
<keyword evidence="2" id="KW-0288">FMN</keyword>
<dbReference type="GO" id="GO:0010181">
    <property type="term" value="F:FMN binding"/>
    <property type="evidence" value="ECO:0007669"/>
    <property type="project" value="InterPro"/>
</dbReference>
<dbReference type="InterPro" id="IPR005025">
    <property type="entry name" value="FMN_Rdtase-like_dom"/>
</dbReference>
<keyword evidence="1" id="KW-0285">Flavoprotein</keyword>
<dbReference type="SUPFAM" id="SSF52218">
    <property type="entry name" value="Flavoproteins"/>
    <property type="match status" value="1"/>
</dbReference>
<dbReference type="Gene3D" id="3.40.50.360">
    <property type="match status" value="1"/>
</dbReference>
<dbReference type="InterPro" id="IPR029039">
    <property type="entry name" value="Flavoprotein-like_sf"/>
</dbReference>
<evidence type="ECO:0000256" key="1">
    <source>
        <dbReference type="ARBA" id="ARBA00022630"/>
    </source>
</evidence>
<dbReference type="PROSITE" id="PS50902">
    <property type="entry name" value="FLAVODOXIN_LIKE"/>
    <property type="match status" value="1"/>
</dbReference>
<protein>
    <submittedName>
        <fullName evidence="4">FMN reductase</fullName>
    </submittedName>
</protein>
<dbReference type="PANTHER" id="PTHR30546">
    <property type="entry name" value="FLAVODOXIN-RELATED PROTEIN WRBA-RELATED"/>
    <property type="match status" value="1"/>
</dbReference>
<gene>
    <name evidence="4" type="ORF">GCM10011534_20350</name>
</gene>
<dbReference type="Proteomes" id="UP000649829">
    <property type="component" value="Unassembled WGS sequence"/>
</dbReference>
<organism evidence="4 5">
    <name type="scientific">Pseudooceanicola nanhaiensis</name>
    <dbReference type="NCBI Taxonomy" id="375761"/>
    <lineage>
        <taxon>Bacteria</taxon>
        <taxon>Pseudomonadati</taxon>
        <taxon>Pseudomonadota</taxon>
        <taxon>Alphaproteobacteria</taxon>
        <taxon>Rhodobacterales</taxon>
        <taxon>Paracoccaceae</taxon>
        <taxon>Pseudooceanicola</taxon>
    </lineage>
</organism>
<evidence type="ECO:0000313" key="5">
    <source>
        <dbReference type="Proteomes" id="UP000649829"/>
    </source>
</evidence>
<evidence type="ECO:0000313" key="4">
    <source>
        <dbReference type="EMBL" id="GGL98284.1"/>
    </source>
</evidence>
<comment type="caution">
    <text evidence="4">The sequence shown here is derived from an EMBL/GenBank/DDBJ whole genome shotgun (WGS) entry which is preliminary data.</text>
</comment>
<reference evidence="4" key="2">
    <citation type="submission" date="2020-09" db="EMBL/GenBank/DDBJ databases">
        <authorList>
            <person name="Sun Q."/>
            <person name="Zhou Y."/>
        </authorList>
    </citation>
    <scope>NUCLEOTIDE SEQUENCE</scope>
    <source>
        <strain evidence="4">CGMCC 1.6293</strain>
    </source>
</reference>
<dbReference type="Pfam" id="PF03358">
    <property type="entry name" value="FMN_red"/>
    <property type="match status" value="1"/>
</dbReference>
<dbReference type="PANTHER" id="PTHR30546:SF23">
    <property type="entry name" value="FLAVOPROTEIN-LIKE PROTEIN YCP4-RELATED"/>
    <property type="match status" value="1"/>
</dbReference>
<keyword evidence="5" id="KW-1185">Reference proteome</keyword>
<sequence>MPRLAIAHWSGSGSVTLAAQLIADGSRAEGVEADLIDVSKIGDAGWETLAQADAIIFGTPTYMGGPAAGFKAFMDATGSAIFVKRQWLDKLAGGFTSGVNTGGDKLATLHALSIFAAQQGMVWIGQDVIGAPVIEGNRGLNVSGTFLGLAVNSDGEGGLTEGCESSARHYGARMARAARRWSQD</sequence>
<reference evidence="4" key="1">
    <citation type="journal article" date="2014" name="Int. J. Syst. Evol. Microbiol.">
        <title>Complete genome sequence of Corynebacterium casei LMG S-19264T (=DSM 44701T), isolated from a smear-ripened cheese.</title>
        <authorList>
            <consortium name="US DOE Joint Genome Institute (JGI-PGF)"/>
            <person name="Walter F."/>
            <person name="Albersmeier A."/>
            <person name="Kalinowski J."/>
            <person name="Ruckert C."/>
        </authorList>
    </citation>
    <scope>NUCLEOTIDE SEQUENCE</scope>
    <source>
        <strain evidence="4">CGMCC 1.6293</strain>
    </source>
</reference>